<keyword evidence="2" id="KW-1185">Reference proteome</keyword>
<gene>
    <name evidence="1" type="ORF">Csa_2G118340</name>
</gene>
<protein>
    <submittedName>
        <fullName evidence="1">Uncharacterized protein</fullName>
    </submittedName>
</protein>
<proteinExistence type="predicted"/>
<name>A0A0A0LN66_CUCSA</name>
<reference evidence="1 2" key="1">
    <citation type="journal article" date="2009" name="Nat. Genet.">
        <title>The genome of the cucumber, Cucumis sativus L.</title>
        <authorList>
            <person name="Huang S."/>
            <person name="Li R."/>
            <person name="Zhang Z."/>
            <person name="Li L."/>
            <person name="Gu X."/>
            <person name="Fan W."/>
            <person name="Lucas W.J."/>
            <person name="Wang X."/>
            <person name="Xie B."/>
            <person name="Ni P."/>
            <person name="Ren Y."/>
            <person name="Zhu H."/>
            <person name="Li J."/>
            <person name="Lin K."/>
            <person name="Jin W."/>
            <person name="Fei Z."/>
            <person name="Li G."/>
            <person name="Staub J."/>
            <person name="Kilian A."/>
            <person name="van der Vossen E.A."/>
            <person name="Wu Y."/>
            <person name="Guo J."/>
            <person name="He J."/>
            <person name="Jia Z."/>
            <person name="Ren Y."/>
            <person name="Tian G."/>
            <person name="Lu Y."/>
            <person name="Ruan J."/>
            <person name="Qian W."/>
            <person name="Wang M."/>
            <person name="Huang Q."/>
            <person name="Li B."/>
            <person name="Xuan Z."/>
            <person name="Cao J."/>
            <person name="Asan"/>
            <person name="Wu Z."/>
            <person name="Zhang J."/>
            <person name="Cai Q."/>
            <person name="Bai Y."/>
            <person name="Zhao B."/>
            <person name="Han Y."/>
            <person name="Li Y."/>
            <person name="Li X."/>
            <person name="Wang S."/>
            <person name="Shi Q."/>
            <person name="Liu S."/>
            <person name="Cho W.K."/>
            <person name="Kim J.Y."/>
            <person name="Xu Y."/>
            <person name="Heller-Uszynska K."/>
            <person name="Miao H."/>
            <person name="Cheng Z."/>
            <person name="Zhang S."/>
            <person name="Wu J."/>
            <person name="Yang Y."/>
            <person name="Kang H."/>
            <person name="Li M."/>
            <person name="Liang H."/>
            <person name="Ren X."/>
            <person name="Shi Z."/>
            <person name="Wen M."/>
            <person name="Jian M."/>
            <person name="Yang H."/>
            <person name="Zhang G."/>
            <person name="Yang Z."/>
            <person name="Chen R."/>
            <person name="Liu S."/>
            <person name="Li J."/>
            <person name="Ma L."/>
            <person name="Liu H."/>
            <person name="Zhou Y."/>
            <person name="Zhao J."/>
            <person name="Fang X."/>
            <person name="Li G."/>
            <person name="Fang L."/>
            <person name="Li Y."/>
            <person name="Liu D."/>
            <person name="Zheng H."/>
            <person name="Zhang Y."/>
            <person name="Qin N."/>
            <person name="Li Z."/>
            <person name="Yang G."/>
            <person name="Yang S."/>
            <person name="Bolund L."/>
            <person name="Kristiansen K."/>
            <person name="Zheng H."/>
            <person name="Li S."/>
            <person name="Zhang X."/>
            <person name="Yang H."/>
            <person name="Wang J."/>
            <person name="Sun R."/>
            <person name="Zhang B."/>
            <person name="Jiang S."/>
            <person name="Wang J."/>
            <person name="Du Y."/>
            <person name="Li S."/>
        </authorList>
    </citation>
    <scope>NUCLEOTIDE SEQUENCE [LARGE SCALE GENOMIC DNA]</scope>
    <source>
        <strain evidence="2">cv. 9930</strain>
    </source>
</reference>
<reference evidence="1 2" key="3">
    <citation type="journal article" date="2010" name="BMC Genomics">
        <title>Transcriptome sequencing and comparative analysis of cucumber flowers with different sex types.</title>
        <authorList>
            <person name="Guo S."/>
            <person name="Zheng Y."/>
            <person name="Joung J.G."/>
            <person name="Liu S."/>
            <person name="Zhang Z."/>
            <person name="Crasta O.R."/>
            <person name="Sobral B.W."/>
            <person name="Xu Y."/>
            <person name="Huang S."/>
            <person name="Fei Z."/>
        </authorList>
    </citation>
    <scope>NUCLEOTIDE SEQUENCE [LARGE SCALE GENOMIC DNA]</scope>
    <source>
        <strain evidence="2">cv. 9930</strain>
    </source>
</reference>
<evidence type="ECO:0000313" key="1">
    <source>
        <dbReference type="EMBL" id="KGN61411.1"/>
    </source>
</evidence>
<reference evidence="1 2" key="4">
    <citation type="journal article" date="2011" name="BMC Genomics">
        <title>RNA-Seq improves annotation of protein-coding genes in the cucumber genome.</title>
        <authorList>
            <person name="Li Z."/>
            <person name="Zhang Z."/>
            <person name="Yan P."/>
            <person name="Huang S."/>
            <person name="Fei Z."/>
            <person name="Lin K."/>
        </authorList>
    </citation>
    <scope>NUCLEOTIDE SEQUENCE [LARGE SCALE GENOMIC DNA]</scope>
    <source>
        <strain evidence="2">cv. 9930</strain>
    </source>
</reference>
<dbReference type="AlphaFoldDB" id="A0A0A0LN66"/>
<evidence type="ECO:0000313" key="2">
    <source>
        <dbReference type="Proteomes" id="UP000029981"/>
    </source>
</evidence>
<reference evidence="1 2" key="2">
    <citation type="journal article" date="2009" name="PLoS ONE">
        <title>An integrated genetic and cytogenetic map of the cucumber genome.</title>
        <authorList>
            <person name="Ren Y."/>
            <person name="Zhang Z."/>
            <person name="Liu J."/>
            <person name="Staub J.E."/>
            <person name="Han Y."/>
            <person name="Cheng Z."/>
            <person name="Li X."/>
            <person name="Lu J."/>
            <person name="Miao H."/>
            <person name="Kang H."/>
            <person name="Xie B."/>
            <person name="Gu X."/>
            <person name="Wang X."/>
            <person name="Du Y."/>
            <person name="Jin W."/>
            <person name="Huang S."/>
        </authorList>
    </citation>
    <scope>NUCLEOTIDE SEQUENCE [LARGE SCALE GENOMIC DNA]</scope>
    <source>
        <strain evidence="2">cv. 9930</strain>
    </source>
</reference>
<dbReference type="Proteomes" id="UP000029981">
    <property type="component" value="Chromosome 2"/>
</dbReference>
<organism evidence="1 2">
    <name type="scientific">Cucumis sativus</name>
    <name type="common">Cucumber</name>
    <dbReference type="NCBI Taxonomy" id="3659"/>
    <lineage>
        <taxon>Eukaryota</taxon>
        <taxon>Viridiplantae</taxon>
        <taxon>Streptophyta</taxon>
        <taxon>Embryophyta</taxon>
        <taxon>Tracheophyta</taxon>
        <taxon>Spermatophyta</taxon>
        <taxon>Magnoliopsida</taxon>
        <taxon>eudicotyledons</taxon>
        <taxon>Gunneridae</taxon>
        <taxon>Pentapetalae</taxon>
        <taxon>rosids</taxon>
        <taxon>fabids</taxon>
        <taxon>Cucurbitales</taxon>
        <taxon>Cucurbitaceae</taxon>
        <taxon>Benincaseae</taxon>
        <taxon>Cucumis</taxon>
    </lineage>
</organism>
<sequence length="52" mass="6339">MKIRETYRGWVEKDDKESVRELKKKKWEANTWIKEEEDGGYAFEVLSRELFG</sequence>
<dbReference type="EMBL" id="CM002923">
    <property type="protein sequence ID" value="KGN61411.1"/>
    <property type="molecule type" value="Genomic_DNA"/>
</dbReference>
<accession>A0A0A0LN66</accession>
<dbReference type="Gramene" id="KGN61411">
    <property type="protein sequence ID" value="KGN61411"/>
    <property type="gene ID" value="Csa_2G118340"/>
</dbReference>